<gene>
    <name evidence="2" type="ORF">KL86SPO_40532</name>
</gene>
<evidence type="ECO:0000313" key="2">
    <source>
        <dbReference type="EMBL" id="SCM82047.1"/>
    </source>
</evidence>
<dbReference type="AlphaFoldDB" id="A0A212LX69"/>
<protein>
    <submittedName>
        <fullName evidence="2">Uncharacterized protein</fullName>
    </submittedName>
</protein>
<feature type="region of interest" description="Disordered" evidence="1">
    <location>
        <begin position="1"/>
        <end position="43"/>
    </location>
</feature>
<proteinExistence type="predicted"/>
<sequence>MEKKRENVESKPGKEDLHPGEFNELGSLDPNVDQTLMRLSGTV</sequence>
<dbReference type="EMBL" id="FMJE01000004">
    <property type="protein sequence ID" value="SCM82047.1"/>
    <property type="molecule type" value="Genomic_DNA"/>
</dbReference>
<feature type="compositionally biased region" description="Basic and acidic residues" evidence="1">
    <location>
        <begin position="1"/>
        <end position="21"/>
    </location>
</feature>
<evidence type="ECO:0000256" key="1">
    <source>
        <dbReference type="SAM" id="MobiDB-lite"/>
    </source>
</evidence>
<dbReference type="RefSeq" id="WP_288184820.1">
    <property type="nucleotide sequence ID" value="NZ_LT608335.1"/>
</dbReference>
<name>A0A212LX69_9FIRM</name>
<reference evidence="2" key="1">
    <citation type="submission" date="2016-08" db="EMBL/GenBank/DDBJ databases">
        <authorList>
            <person name="Seilhamer J.J."/>
        </authorList>
    </citation>
    <scope>NUCLEOTIDE SEQUENCE</scope>
    <source>
        <strain evidence="2">86</strain>
    </source>
</reference>
<organism evidence="2">
    <name type="scientific">uncultured Sporomusa sp</name>
    <dbReference type="NCBI Taxonomy" id="307249"/>
    <lineage>
        <taxon>Bacteria</taxon>
        <taxon>Bacillati</taxon>
        <taxon>Bacillota</taxon>
        <taxon>Negativicutes</taxon>
        <taxon>Selenomonadales</taxon>
        <taxon>Sporomusaceae</taxon>
        <taxon>Sporomusa</taxon>
        <taxon>environmental samples</taxon>
    </lineage>
</organism>
<accession>A0A212LX69</accession>